<name>A0ABQ8FYF8_9PEZI</name>
<dbReference type="Proteomes" id="UP000774617">
    <property type="component" value="Unassembled WGS sequence"/>
</dbReference>
<protein>
    <submittedName>
        <fullName evidence="3">Uncharacterized protein</fullName>
    </submittedName>
</protein>
<accession>A0ABQ8FYF8</accession>
<feature type="compositionally biased region" description="Basic and acidic residues" evidence="1">
    <location>
        <begin position="183"/>
        <end position="192"/>
    </location>
</feature>
<evidence type="ECO:0000313" key="3">
    <source>
        <dbReference type="EMBL" id="KAH7036334.1"/>
    </source>
</evidence>
<keyword evidence="2" id="KW-0732">Signal</keyword>
<evidence type="ECO:0000313" key="4">
    <source>
        <dbReference type="Proteomes" id="UP000774617"/>
    </source>
</evidence>
<feature type="compositionally biased region" description="Low complexity" evidence="1">
    <location>
        <begin position="81"/>
        <end position="98"/>
    </location>
</feature>
<evidence type="ECO:0000256" key="2">
    <source>
        <dbReference type="SAM" id="SignalP"/>
    </source>
</evidence>
<sequence length="314" mass="34692">MWSKLLAILFTIPPGDEASVREHAKAVGAWRYEQTGKFTSPDAAVVFTAVCQQSHSVLGRLLPTVLLPHLLVNLSNYPPNSSDARSPSSTHSSTALSAPRTSARNIGGLRSAATRRLLQGLVAALPAPPSAGAPEHEPYGQRYSCQRPAIRVVSRYIVIPEIPEIPNETIEESEEDPQSTQPEHPHQPDPPKSEPFWQNPQWKWRSHPAVLKYDDEAFIFISADAFPTDSNATAPLIAWLRQPGKMCSPSRKEPLPSGVVRVEDIGWVVTLGHMPGAIDRMARLLEKKAGQVLIFKGKRFSMAMDIHMPLEWMP</sequence>
<feature type="chain" id="PRO_5046222704" evidence="2">
    <location>
        <begin position="19"/>
        <end position="314"/>
    </location>
</feature>
<feature type="signal peptide" evidence="2">
    <location>
        <begin position="1"/>
        <end position="18"/>
    </location>
</feature>
<proteinExistence type="predicted"/>
<comment type="caution">
    <text evidence="3">The sequence shown here is derived from an EMBL/GenBank/DDBJ whole genome shotgun (WGS) entry which is preliminary data.</text>
</comment>
<dbReference type="EMBL" id="JAGTJR010000036">
    <property type="protein sequence ID" value="KAH7036334.1"/>
    <property type="molecule type" value="Genomic_DNA"/>
</dbReference>
<reference evidence="3 4" key="1">
    <citation type="journal article" date="2021" name="Nat. Commun.">
        <title>Genetic determinants of endophytism in the Arabidopsis root mycobiome.</title>
        <authorList>
            <person name="Mesny F."/>
            <person name="Miyauchi S."/>
            <person name="Thiergart T."/>
            <person name="Pickel B."/>
            <person name="Atanasova L."/>
            <person name="Karlsson M."/>
            <person name="Huettel B."/>
            <person name="Barry K.W."/>
            <person name="Haridas S."/>
            <person name="Chen C."/>
            <person name="Bauer D."/>
            <person name="Andreopoulos W."/>
            <person name="Pangilinan J."/>
            <person name="LaButti K."/>
            <person name="Riley R."/>
            <person name="Lipzen A."/>
            <person name="Clum A."/>
            <person name="Drula E."/>
            <person name="Henrissat B."/>
            <person name="Kohler A."/>
            <person name="Grigoriev I.V."/>
            <person name="Martin F.M."/>
            <person name="Hacquard S."/>
        </authorList>
    </citation>
    <scope>NUCLEOTIDE SEQUENCE [LARGE SCALE GENOMIC DNA]</scope>
    <source>
        <strain evidence="3 4">MPI-SDFR-AT-0080</strain>
    </source>
</reference>
<organism evidence="3 4">
    <name type="scientific">Macrophomina phaseolina</name>
    <dbReference type="NCBI Taxonomy" id="35725"/>
    <lineage>
        <taxon>Eukaryota</taxon>
        <taxon>Fungi</taxon>
        <taxon>Dikarya</taxon>
        <taxon>Ascomycota</taxon>
        <taxon>Pezizomycotina</taxon>
        <taxon>Dothideomycetes</taxon>
        <taxon>Dothideomycetes incertae sedis</taxon>
        <taxon>Botryosphaeriales</taxon>
        <taxon>Botryosphaeriaceae</taxon>
        <taxon>Macrophomina</taxon>
    </lineage>
</organism>
<feature type="region of interest" description="Disordered" evidence="1">
    <location>
        <begin position="164"/>
        <end position="199"/>
    </location>
</feature>
<gene>
    <name evidence="3" type="ORF">B0J12DRAFT_765775</name>
</gene>
<keyword evidence="4" id="KW-1185">Reference proteome</keyword>
<evidence type="ECO:0000256" key="1">
    <source>
        <dbReference type="SAM" id="MobiDB-lite"/>
    </source>
</evidence>
<feature type="region of interest" description="Disordered" evidence="1">
    <location>
        <begin position="79"/>
        <end position="106"/>
    </location>
</feature>